<dbReference type="PANTHER" id="PTHR36151:SF3">
    <property type="entry name" value="ER-BOUND OXYGENASE MPAB_MPAB'_RUBBER OXYGENASE CATALYTIC DOMAIN-CONTAINING PROTEIN"/>
    <property type="match status" value="1"/>
</dbReference>
<dbReference type="GO" id="GO:0016491">
    <property type="term" value="F:oxidoreductase activity"/>
    <property type="evidence" value="ECO:0007669"/>
    <property type="project" value="InterPro"/>
</dbReference>
<gene>
    <name evidence="3" type="ORF">SAMN04488554_1587</name>
</gene>
<dbReference type="EMBL" id="FNTX01000001">
    <property type="protein sequence ID" value="SEE12538.1"/>
    <property type="molecule type" value="Genomic_DNA"/>
</dbReference>
<dbReference type="OrthoDB" id="108890at2"/>
<dbReference type="Pfam" id="PF09995">
    <property type="entry name" value="MPAB_Lcp_cat"/>
    <property type="match status" value="1"/>
</dbReference>
<reference evidence="4" key="1">
    <citation type="submission" date="2016-10" db="EMBL/GenBank/DDBJ databases">
        <authorList>
            <person name="Varghese N."/>
            <person name="Submissions S."/>
        </authorList>
    </citation>
    <scope>NUCLEOTIDE SEQUENCE [LARGE SCALE GENOMIC DNA]</scope>
    <source>
        <strain evidence="4">DSM 21368</strain>
    </source>
</reference>
<evidence type="ECO:0000313" key="3">
    <source>
        <dbReference type="EMBL" id="SEE12538.1"/>
    </source>
</evidence>
<dbReference type="PANTHER" id="PTHR36151">
    <property type="entry name" value="BLR2777 PROTEIN"/>
    <property type="match status" value="1"/>
</dbReference>
<evidence type="ECO:0000256" key="1">
    <source>
        <dbReference type="SAM" id="MobiDB-lite"/>
    </source>
</evidence>
<name>A0A1H5GBT7_9MICO</name>
<feature type="domain" description="ER-bound oxygenase mpaB/mpaB'/Rubber oxygenase catalytic" evidence="2">
    <location>
        <begin position="55"/>
        <end position="281"/>
    </location>
</feature>
<proteinExistence type="predicted"/>
<dbReference type="STRING" id="648782.SAMN04488554_1587"/>
<protein>
    <submittedName>
        <fullName evidence="3">Uncharacterized conserved protein, DUF2236 family</fullName>
    </submittedName>
</protein>
<dbReference type="AlphaFoldDB" id="A0A1H5GBT7"/>
<dbReference type="InterPro" id="IPR018713">
    <property type="entry name" value="MPAB/Lcp_cat_dom"/>
</dbReference>
<accession>A0A1H5GBT7</accession>
<dbReference type="Proteomes" id="UP000199220">
    <property type="component" value="Unassembled WGS sequence"/>
</dbReference>
<sequence length="319" mass="34088">MGHNGVVTPLTSLRLRLNAALMLRVAGPDPVGIQRRIHATPGPRWFAPDSPIGIVHGDASMYVGGIRALLLQSLHPLAMAAIAQHSRYREDVWGRLARTATYIATTTYATIEDAEQAIAVVHAVHTRIHGTAPDGRPYRADDPQLLTWVHLAEIDSFLTAHQVLGRRPLSPTDADTYVDQTASVARRLGAADVPTTATGLRAALDRYQPELSGSPEAREVAEFLVHHPPVPPLATPGYALLARAAVASLPARARTMLGLPAQVTARPALLAGRVGTELIRWISTPPPLAPHDGGPSVDGGPNHHEPLTADSALDPQEQR</sequence>
<feature type="region of interest" description="Disordered" evidence="1">
    <location>
        <begin position="284"/>
        <end position="319"/>
    </location>
</feature>
<keyword evidence="4" id="KW-1185">Reference proteome</keyword>
<organism evidence="3 4">
    <name type="scientific">Ruania alba</name>
    <dbReference type="NCBI Taxonomy" id="648782"/>
    <lineage>
        <taxon>Bacteria</taxon>
        <taxon>Bacillati</taxon>
        <taxon>Actinomycetota</taxon>
        <taxon>Actinomycetes</taxon>
        <taxon>Micrococcales</taxon>
        <taxon>Ruaniaceae</taxon>
        <taxon>Ruania</taxon>
    </lineage>
</organism>
<evidence type="ECO:0000259" key="2">
    <source>
        <dbReference type="Pfam" id="PF09995"/>
    </source>
</evidence>
<evidence type="ECO:0000313" key="4">
    <source>
        <dbReference type="Proteomes" id="UP000199220"/>
    </source>
</evidence>